<dbReference type="AlphaFoldDB" id="A0A8J3EQR2"/>
<sequence length="80" mass="8397">MRRALWWLGAGVLALVLLVVGTAPELVGGDTAGLAGMVGVVVLAGTPGLLVLGAVAVRRARHGDRTDPDPHGDRSWRRRH</sequence>
<proteinExistence type="predicted"/>
<evidence type="ECO:0000256" key="1">
    <source>
        <dbReference type="SAM" id="Phobius"/>
    </source>
</evidence>
<protein>
    <submittedName>
        <fullName evidence="2">Uncharacterized protein</fullName>
    </submittedName>
</protein>
<reference evidence="2" key="2">
    <citation type="submission" date="2020-09" db="EMBL/GenBank/DDBJ databases">
        <authorList>
            <person name="Sun Q."/>
            <person name="Zhou Y."/>
        </authorList>
    </citation>
    <scope>NUCLEOTIDE SEQUENCE</scope>
    <source>
        <strain evidence="2">CGMCC 1.14988</strain>
    </source>
</reference>
<dbReference type="Proteomes" id="UP000650511">
    <property type="component" value="Unassembled WGS sequence"/>
</dbReference>
<dbReference type="RefSeq" id="WP_130648292.1">
    <property type="nucleotide sequence ID" value="NZ_BMHA01000001.1"/>
</dbReference>
<feature type="transmembrane region" description="Helical" evidence="1">
    <location>
        <begin position="34"/>
        <end position="57"/>
    </location>
</feature>
<keyword evidence="1" id="KW-0812">Transmembrane</keyword>
<dbReference type="EMBL" id="BMHA01000001">
    <property type="protein sequence ID" value="GGI03084.1"/>
    <property type="molecule type" value="Genomic_DNA"/>
</dbReference>
<keyword evidence="1" id="KW-1133">Transmembrane helix</keyword>
<keyword evidence="3" id="KW-1185">Reference proteome</keyword>
<evidence type="ECO:0000313" key="2">
    <source>
        <dbReference type="EMBL" id="GGI03084.1"/>
    </source>
</evidence>
<evidence type="ECO:0000313" key="3">
    <source>
        <dbReference type="Proteomes" id="UP000650511"/>
    </source>
</evidence>
<gene>
    <name evidence="2" type="ORF">GCM10011354_02560</name>
</gene>
<name>A0A8J3EQR2_9ACTN</name>
<keyword evidence="1" id="KW-0472">Membrane</keyword>
<organism evidence="2 3">
    <name type="scientific">Egicoccus halophilus</name>
    <dbReference type="NCBI Taxonomy" id="1670830"/>
    <lineage>
        <taxon>Bacteria</taxon>
        <taxon>Bacillati</taxon>
        <taxon>Actinomycetota</taxon>
        <taxon>Nitriliruptoria</taxon>
        <taxon>Egicoccales</taxon>
        <taxon>Egicoccaceae</taxon>
        <taxon>Egicoccus</taxon>
    </lineage>
</organism>
<comment type="caution">
    <text evidence="2">The sequence shown here is derived from an EMBL/GenBank/DDBJ whole genome shotgun (WGS) entry which is preliminary data.</text>
</comment>
<accession>A0A8J3EQR2</accession>
<reference evidence="2" key="1">
    <citation type="journal article" date="2014" name="Int. J. Syst. Evol. Microbiol.">
        <title>Complete genome sequence of Corynebacterium casei LMG S-19264T (=DSM 44701T), isolated from a smear-ripened cheese.</title>
        <authorList>
            <consortium name="US DOE Joint Genome Institute (JGI-PGF)"/>
            <person name="Walter F."/>
            <person name="Albersmeier A."/>
            <person name="Kalinowski J."/>
            <person name="Ruckert C."/>
        </authorList>
    </citation>
    <scope>NUCLEOTIDE SEQUENCE</scope>
    <source>
        <strain evidence="2">CGMCC 1.14988</strain>
    </source>
</reference>